<dbReference type="EMBL" id="JAVDYF010000001">
    <property type="protein sequence ID" value="MDR7354995.1"/>
    <property type="molecule type" value="Genomic_DNA"/>
</dbReference>
<keyword evidence="1" id="KW-0472">Membrane</keyword>
<evidence type="ECO:0000313" key="3">
    <source>
        <dbReference type="Proteomes" id="UP001183619"/>
    </source>
</evidence>
<protein>
    <submittedName>
        <fullName evidence="2">Uncharacterized protein</fullName>
    </submittedName>
</protein>
<dbReference type="Proteomes" id="UP001183619">
    <property type="component" value="Unassembled WGS sequence"/>
</dbReference>
<sequence>MALLSSIASFVVFWAIVGVIYNSAVHRGYLRLPPIPNYPAL</sequence>
<feature type="transmembrane region" description="Helical" evidence="1">
    <location>
        <begin position="6"/>
        <end position="25"/>
    </location>
</feature>
<keyword evidence="1" id="KW-0812">Transmembrane</keyword>
<keyword evidence="1" id="KW-1133">Transmembrane helix</keyword>
<proteinExistence type="predicted"/>
<keyword evidence="3" id="KW-1185">Reference proteome</keyword>
<reference evidence="2 3" key="1">
    <citation type="submission" date="2023-07" db="EMBL/GenBank/DDBJ databases">
        <title>Sequencing the genomes of 1000 actinobacteria strains.</title>
        <authorList>
            <person name="Klenk H.-P."/>
        </authorList>
    </citation>
    <scope>NUCLEOTIDE SEQUENCE [LARGE SCALE GENOMIC DNA]</scope>
    <source>
        <strain evidence="2 3">DSM 44508</strain>
    </source>
</reference>
<dbReference type="RefSeq" id="WP_277103979.1">
    <property type="nucleotide sequence ID" value="NZ_BAAAJS010000068.1"/>
</dbReference>
<evidence type="ECO:0000313" key="2">
    <source>
        <dbReference type="EMBL" id="MDR7354995.1"/>
    </source>
</evidence>
<evidence type="ECO:0000256" key="1">
    <source>
        <dbReference type="SAM" id="Phobius"/>
    </source>
</evidence>
<organism evidence="2 3">
    <name type="scientific">Corynebacterium felinum</name>
    <dbReference type="NCBI Taxonomy" id="131318"/>
    <lineage>
        <taxon>Bacteria</taxon>
        <taxon>Bacillati</taxon>
        <taxon>Actinomycetota</taxon>
        <taxon>Actinomycetes</taxon>
        <taxon>Mycobacteriales</taxon>
        <taxon>Corynebacteriaceae</taxon>
        <taxon>Corynebacterium</taxon>
    </lineage>
</organism>
<comment type="caution">
    <text evidence="2">The sequence shown here is derived from an EMBL/GenBank/DDBJ whole genome shotgun (WGS) entry which is preliminary data.</text>
</comment>
<accession>A0ABU2B8N4</accession>
<gene>
    <name evidence="2" type="ORF">J2S37_001533</name>
</gene>
<name>A0ABU2B8N4_9CORY</name>